<dbReference type="Proteomes" id="UP001219518">
    <property type="component" value="Unassembled WGS sequence"/>
</dbReference>
<feature type="transmembrane region" description="Helical" evidence="12">
    <location>
        <begin position="164"/>
        <end position="190"/>
    </location>
</feature>
<comment type="pathway">
    <text evidence="2">Protein modification; protein glycosylation.</text>
</comment>
<accession>A0AAE1HQR5</accession>
<reference evidence="16" key="1">
    <citation type="submission" date="2021-07" db="EMBL/GenBank/DDBJ databases">
        <authorList>
            <person name="Catto M.A."/>
            <person name="Jacobson A."/>
            <person name="Kennedy G."/>
            <person name="Labadie P."/>
            <person name="Hunt B.G."/>
            <person name="Srinivasan R."/>
        </authorList>
    </citation>
    <scope>NUCLEOTIDE SEQUENCE</scope>
    <source>
        <strain evidence="16">PL_HMW_Pooled</strain>
        <tissue evidence="16">Head</tissue>
    </source>
</reference>
<comment type="similarity">
    <text evidence="3 12">Belongs to the glycosyltransferase 22 family.</text>
</comment>
<feature type="compositionally biased region" description="Basic and acidic residues" evidence="14">
    <location>
        <begin position="880"/>
        <end position="890"/>
    </location>
</feature>
<comment type="subcellular location">
    <subcellularLocation>
        <location evidence="1 12">Endoplasmic reticulum membrane</location>
        <topology evidence="1 12">Multi-pass membrane protein</topology>
    </subcellularLocation>
</comment>
<dbReference type="PANTHER" id="PTHR22760">
    <property type="entry name" value="GLYCOSYLTRANSFERASE"/>
    <property type="match status" value="1"/>
</dbReference>
<keyword evidence="13" id="KW-0175">Coiled coil</keyword>
<evidence type="ECO:0000256" key="6">
    <source>
        <dbReference type="ARBA" id="ARBA00022692"/>
    </source>
</evidence>
<evidence type="ECO:0000256" key="5">
    <source>
        <dbReference type="ARBA" id="ARBA00022679"/>
    </source>
</evidence>
<comment type="function">
    <text evidence="10">Mannosyltransferase that operates in the biosynthetic pathway of dolichol-linked oligosaccharides, the glycan precursors employed in protein asparagine (N)-glycosylation. The assembly of dolichol-linked oligosaccharides begins on the cytosolic side of the endoplasmic reticulum membrane and finishes in its lumen. The sequential addition of sugars to dolichol pyrophosphate produces dolichol-linked oligosaccharides containing fourteen sugars, including two GlcNAcs, nine mannoses and three glucoses. Once assembled, the oligosaccharide is transferred from the lipid to nascent proteins by oligosaccharyltransferases. In the lumen of the endoplasmic reticulum, adds the eighth mannose residue in an alpha-1,6 linkage onto Man(7)GlcNAc(2)-PP-dolichol to produce Man(8)GlcNAc(2)-PP-dolichol.</text>
</comment>
<evidence type="ECO:0000256" key="14">
    <source>
        <dbReference type="SAM" id="MobiDB-lite"/>
    </source>
</evidence>
<keyword evidence="6 12" id="KW-0812">Transmembrane</keyword>
<dbReference type="PANTHER" id="PTHR22760:SF1">
    <property type="entry name" value="DOL-P-MAN:MAN(7)GLCNAC(2)-PP-DOL ALPHA-1,6-MANNOSYLTRANSFERASE"/>
    <property type="match status" value="1"/>
</dbReference>
<dbReference type="GO" id="GO:0005789">
    <property type="term" value="C:endoplasmic reticulum membrane"/>
    <property type="evidence" value="ECO:0007669"/>
    <property type="project" value="UniProtKB-SubCell"/>
</dbReference>
<evidence type="ECO:0000256" key="7">
    <source>
        <dbReference type="ARBA" id="ARBA00022824"/>
    </source>
</evidence>
<dbReference type="Pfam" id="PF03901">
    <property type="entry name" value="Glyco_transf_22"/>
    <property type="match status" value="1"/>
</dbReference>
<feature type="chain" id="PRO_5042013119" description="Mannosyltransferase" evidence="15">
    <location>
        <begin position="16"/>
        <end position="1016"/>
    </location>
</feature>
<evidence type="ECO:0000256" key="11">
    <source>
        <dbReference type="ARBA" id="ARBA00048899"/>
    </source>
</evidence>
<reference evidence="16" key="2">
    <citation type="journal article" date="2023" name="BMC Genomics">
        <title>Pest status, molecular evolution, and epigenetic factors derived from the genome assembly of Frankliniella fusca, a thysanopteran phytovirus vector.</title>
        <authorList>
            <person name="Catto M.A."/>
            <person name="Labadie P.E."/>
            <person name="Jacobson A.L."/>
            <person name="Kennedy G.G."/>
            <person name="Srinivasan R."/>
            <person name="Hunt B.G."/>
        </authorList>
    </citation>
    <scope>NUCLEOTIDE SEQUENCE</scope>
    <source>
        <strain evidence="16">PL_HMW_Pooled</strain>
    </source>
</reference>
<keyword evidence="5" id="KW-0808">Transferase</keyword>
<evidence type="ECO:0000256" key="10">
    <source>
        <dbReference type="ARBA" id="ARBA00044721"/>
    </source>
</evidence>
<feature type="transmembrane region" description="Helical" evidence="12">
    <location>
        <begin position="285"/>
        <end position="300"/>
    </location>
</feature>
<evidence type="ECO:0000313" key="17">
    <source>
        <dbReference type="Proteomes" id="UP001219518"/>
    </source>
</evidence>
<feature type="coiled-coil region" evidence="13">
    <location>
        <begin position="619"/>
        <end position="680"/>
    </location>
</feature>
<dbReference type="GO" id="GO:0052917">
    <property type="term" value="F:dol-P-Man:Man(7)GlcNAc(2)-PP-Dol alpha-1,6-mannosyltransferase activity"/>
    <property type="evidence" value="ECO:0007669"/>
    <property type="project" value="UniProtKB-EC"/>
</dbReference>
<feature type="compositionally biased region" description="Polar residues" evidence="14">
    <location>
        <begin position="999"/>
        <end position="1016"/>
    </location>
</feature>
<dbReference type="GO" id="GO:0006487">
    <property type="term" value="P:protein N-linked glycosylation"/>
    <property type="evidence" value="ECO:0007669"/>
    <property type="project" value="TreeGrafter"/>
</dbReference>
<evidence type="ECO:0000256" key="4">
    <source>
        <dbReference type="ARBA" id="ARBA00022676"/>
    </source>
</evidence>
<evidence type="ECO:0000256" key="15">
    <source>
        <dbReference type="SAM" id="SignalP"/>
    </source>
</evidence>
<feature type="transmembrane region" description="Helical" evidence="12">
    <location>
        <begin position="306"/>
        <end position="326"/>
    </location>
</feature>
<evidence type="ECO:0000256" key="2">
    <source>
        <dbReference type="ARBA" id="ARBA00004922"/>
    </source>
</evidence>
<evidence type="ECO:0000313" key="16">
    <source>
        <dbReference type="EMBL" id="KAK3925663.1"/>
    </source>
</evidence>
<comment type="catalytic activity">
    <reaction evidence="11">
        <text>an alpha-D-Man-(1-&gt;2)-alpha-D-Man-(1-&gt;2)-alpha-D-Man-(1-&gt;3)-[alpha-D-Man-(1-&gt;2)-alpha-D-Man-(1-&gt;3)-alpha-D-Man-(1-&gt;6)]-beta-D-Man-(1-&gt;4)-beta-D-GlcNAc-(1-&gt;4)-alpha-D-GlcNAc-diphospho-di-trans,poly-cis-dolichol + a di-trans,poly-cis-dolichyl beta-D-mannosyl phosphate = an alpha-D-Man-(1-&gt;2)-alpha-D-Man-(1-&gt;2)-alpha-D-Man-(1-&gt;3)-[alpha-D-Man-(1-&gt;2)-alpha-D-Man-(1-&gt;3)-[alpha-D-Man-(1-&gt;6)]-alpha-D-Man-(1-&gt;6)]-beta-D-Man-(1-&gt;4)-beta-D-GlcNAc-(1-&gt;4)-alpha-D-GlcNAc-diphospho-di-trans,poly-cis-dolichol + a di-trans,poly-cis-dolichyl phosphate + H(+)</text>
        <dbReference type="Rhea" id="RHEA:29535"/>
        <dbReference type="Rhea" id="RHEA-COMP:19498"/>
        <dbReference type="Rhea" id="RHEA-COMP:19501"/>
        <dbReference type="Rhea" id="RHEA-COMP:19518"/>
        <dbReference type="Rhea" id="RHEA-COMP:19519"/>
        <dbReference type="ChEBI" id="CHEBI:15378"/>
        <dbReference type="ChEBI" id="CHEBI:57683"/>
        <dbReference type="ChEBI" id="CHEBI:58211"/>
        <dbReference type="ChEBI" id="CHEBI:132517"/>
        <dbReference type="ChEBI" id="CHEBI:132519"/>
        <dbReference type="EC" id="2.4.1.260"/>
    </reaction>
    <physiologicalReaction direction="left-to-right" evidence="11">
        <dbReference type="Rhea" id="RHEA:29536"/>
    </physiologicalReaction>
</comment>
<feature type="region of interest" description="Disordered" evidence="14">
    <location>
        <begin position="816"/>
        <end position="912"/>
    </location>
</feature>
<keyword evidence="17" id="KW-1185">Reference proteome</keyword>
<feature type="compositionally biased region" description="Low complexity" evidence="14">
    <location>
        <begin position="899"/>
        <end position="908"/>
    </location>
</feature>
<keyword evidence="7 12" id="KW-0256">Endoplasmic reticulum</keyword>
<feature type="transmembrane region" description="Helical" evidence="12">
    <location>
        <begin position="338"/>
        <end position="360"/>
    </location>
</feature>
<feature type="transmembrane region" description="Helical" evidence="12">
    <location>
        <begin position="202"/>
        <end position="225"/>
    </location>
</feature>
<feature type="transmembrane region" description="Helical" evidence="12">
    <location>
        <begin position="253"/>
        <end position="278"/>
    </location>
</feature>
<evidence type="ECO:0000256" key="8">
    <source>
        <dbReference type="ARBA" id="ARBA00022989"/>
    </source>
</evidence>
<evidence type="ECO:0000256" key="12">
    <source>
        <dbReference type="RuleBase" id="RU363075"/>
    </source>
</evidence>
<sequence>MMAMKIDYLLPIVAAIHLLCCPYTKVEESFNLQAMHDILYHGLNLTQYDHLEFPGVVPRTFLGPMFVCSLASPGYLILQLLGCSKLWTQYLVRAVLGLCVLGSYHLFRKAVEFVFGAQVAKWFVTITLTQYHFMFYLSRPLPNTYALPLVLLALTGWLRRRYSVFIVASAAAIIVFRGELALFLGLILLLELIYRHITIPKLFRVAAPAGIVLLSLTVLIDSVYWGRLLWPEGEVLWFNIVLNRSHEYGTAPFFWYFYSALPRGLGLTFFLVPLGAILDFRARRILVPAVLFVFLYSLLPHKELRFIIYVFPLLNVVAAAGCSRLWETRAQSPLHVFLSLGAVCHLVFNSLFSIMLLSIATHNYPGGVALANLHKIEQANANVNVHIDNLAAQTGVSRFTQENLGWIYNKTENLKTGSPEMFVFTHLLLEGRSKYSPNLKPYIRTHEIIDVVHSFSHLTFNYNSFIPIQIKTKPSIFVLRRKREFTELFEAVFTAEEEDEGPRIDIEKEDDVAQDQQEDLPQEFSDQEPGDEMEEMLELVNQEKELNIKDSTYKSPGKRIKRKVGFKMSLPKKAQLSNENIRLTEKDLLLGSSVSYEEEEEYSKIIEDHFVAPDEEMDLNVQEDIQEDILKELQDVENQLIDGKWRDAGKEGFQHEVNVRKKIKALIREEREEEERLKKKLKPMKGKLDILLAEKKNSKLSKSKIQTSSCPDCFENTEVDQFDKKIESTDFNQDALTVSFEELDASSLLKVKEQFDEEKHEVVKTEGVVEREKKVALSGELAVEAVPQPSKDSLSSMPERAIPLTRQSLKSETLLHSKTQPFSNSMTIENQDDFTTSAPGHLPTYAEFPSKNSLNLPLENEDATYSPATPTQTLAPTPVKDTHLKTETHEASPVITFPSVSQSKSQSSIGRTETIASSKVEVKSVFIESKDSQSNGAEELRSEKLIEKEAEFHSTVLQEINTPSGSKSNSVATQAVLSEETLSPVRADSKEANEPPHSTLLSPSEQTPFVSNSDIK</sequence>
<keyword evidence="8 12" id="KW-1133">Transmembrane helix</keyword>
<feature type="signal peptide" evidence="15">
    <location>
        <begin position="1"/>
        <end position="15"/>
    </location>
</feature>
<protein>
    <recommendedName>
        <fullName evidence="12">Mannosyltransferase</fullName>
        <ecNumber evidence="12">2.4.1.-</ecNumber>
    </recommendedName>
</protein>
<comment type="caution">
    <text evidence="16">The sequence shown here is derived from an EMBL/GenBank/DDBJ whole genome shotgun (WGS) entry which is preliminary data.</text>
</comment>
<gene>
    <name evidence="16" type="ORF">KUF71_013912</name>
</gene>
<organism evidence="16 17">
    <name type="scientific">Frankliniella fusca</name>
    <dbReference type="NCBI Taxonomy" id="407009"/>
    <lineage>
        <taxon>Eukaryota</taxon>
        <taxon>Metazoa</taxon>
        <taxon>Ecdysozoa</taxon>
        <taxon>Arthropoda</taxon>
        <taxon>Hexapoda</taxon>
        <taxon>Insecta</taxon>
        <taxon>Pterygota</taxon>
        <taxon>Neoptera</taxon>
        <taxon>Paraneoptera</taxon>
        <taxon>Thysanoptera</taxon>
        <taxon>Terebrantia</taxon>
        <taxon>Thripoidea</taxon>
        <taxon>Thripidae</taxon>
        <taxon>Frankliniella</taxon>
    </lineage>
</organism>
<evidence type="ECO:0000256" key="13">
    <source>
        <dbReference type="SAM" id="Coils"/>
    </source>
</evidence>
<dbReference type="AlphaFoldDB" id="A0AAE1HQR5"/>
<keyword evidence="4 12" id="KW-0328">Glycosyltransferase</keyword>
<name>A0AAE1HQR5_9NEOP</name>
<keyword evidence="9 12" id="KW-0472">Membrane</keyword>
<evidence type="ECO:0000256" key="3">
    <source>
        <dbReference type="ARBA" id="ARBA00007063"/>
    </source>
</evidence>
<proteinExistence type="inferred from homology"/>
<feature type="compositionally biased region" description="Polar residues" evidence="14">
    <location>
        <begin position="816"/>
        <end position="838"/>
    </location>
</feature>
<evidence type="ECO:0000256" key="1">
    <source>
        <dbReference type="ARBA" id="ARBA00004477"/>
    </source>
</evidence>
<dbReference type="InterPro" id="IPR005599">
    <property type="entry name" value="GPI_mannosylTrfase"/>
</dbReference>
<evidence type="ECO:0000256" key="9">
    <source>
        <dbReference type="ARBA" id="ARBA00023136"/>
    </source>
</evidence>
<feature type="compositionally biased region" description="Low complexity" evidence="14">
    <location>
        <begin position="867"/>
        <end position="878"/>
    </location>
</feature>
<feature type="compositionally biased region" description="Polar residues" evidence="14">
    <location>
        <begin position="958"/>
        <end position="976"/>
    </location>
</feature>
<keyword evidence="15" id="KW-0732">Signal</keyword>
<feature type="region of interest" description="Disordered" evidence="14">
    <location>
        <begin position="958"/>
        <end position="1016"/>
    </location>
</feature>
<feature type="transmembrane region" description="Helical" evidence="12">
    <location>
        <begin position="140"/>
        <end position="158"/>
    </location>
</feature>
<dbReference type="EMBL" id="JAHWGI010001240">
    <property type="protein sequence ID" value="KAK3925663.1"/>
    <property type="molecule type" value="Genomic_DNA"/>
</dbReference>
<dbReference type="EC" id="2.4.1.-" evidence="12"/>